<evidence type="ECO:0000256" key="1">
    <source>
        <dbReference type="SAM" id="MobiDB-lite"/>
    </source>
</evidence>
<reference evidence="3 4" key="1">
    <citation type="journal article" date="2024" name="Int. J. Syst. Evol. Microbiol.">
        <title>Paenibacillus hexagrammi sp. nov., a novel bacterium isolated from the gut content of Hexagrammos agrammus.</title>
        <authorList>
            <person name="Jung H.K."/>
            <person name="Kim D.G."/>
            <person name="Zin H."/>
            <person name="Park J."/>
            <person name="Jung H."/>
            <person name="Kim Y.O."/>
            <person name="Kong H.J."/>
            <person name="Kim J.W."/>
            <person name="Kim Y.S."/>
        </authorList>
    </citation>
    <scope>NUCLEOTIDE SEQUENCE [LARGE SCALE GENOMIC DNA]</scope>
    <source>
        <strain evidence="3 4">YPD9-1</strain>
    </source>
</reference>
<evidence type="ECO:0000313" key="3">
    <source>
        <dbReference type="EMBL" id="UJF35451.1"/>
    </source>
</evidence>
<keyword evidence="2" id="KW-0732">Signal</keyword>
<proteinExistence type="predicted"/>
<gene>
    <name evidence="3" type="ORF">L0M14_10305</name>
</gene>
<evidence type="ECO:0000256" key="2">
    <source>
        <dbReference type="SAM" id="SignalP"/>
    </source>
</evidence>
<dbReference type="Proteomes" id="UP001649230">
    <property type="component" value="Chromosome"/>
</dbReference>
<evidence type="ECO:0000313" key="4">
    <source>
        <dbReference type="Proteomes" id="UP001649230"/>
    </source>
</evidence>
<accession>A0ABY3SQM2</accession>
<keyword evidence="4" id="KW-1185">Reference proteome</keyword>
<feature type="chain" id="PRO_5046682046" description="DUF5666 domain-containing protein" evidence="2">
    <location>
        <begin position="27"/>
        <end position="299"/>
    </location>
</feature>
<feature type="region of interest" description="Disordered" evidence="1">
    <location>
        <begin position="262"/>
        <end position="299"/>
    </location>
</feature>
<dbReference type="EMBL" id="CP090978">
    <property type="protein sequence ID" value="UJF35451.1"/>
    <property type="molecule type" value="Genomic_DNA"/>
</dbReference>
<feature type="compositionally biased region" description="Basic and acidic residues" evidence="1">
    <location>
        <begin position="278"/>
        <end position="299"/>
    </location>
</feature>
<evidence type="ECO:0008006" key="5">
    <source>
        <dbReference type="Google" id="ProtNLM"/>
    </source>
</evidence>
<organism evidence="3 4">
    <name type="scientific">Paenibacillus hexagrammi</name>
    <dbReference type="NCBI Taxonomy" id="2908839"/>
    <lineage>
        <taxon>Bacteria</taxon>
        <taxon>Bacillati</taxon>
        <taxon>Bacillota</taxon>
        <taxon>Bacilli</taxon>
        <taxon>Bacillales</taxon>
        <taxon>Paenibacillaceae</taxon>
        <taxon>Paenibacillus</taxon>
    </lineage>
</organism>
<sequence length="299" mass="32147">MKKKIMIGVLAITCLISAAYGYSAFADTMSEAASANMNGTFKAISDDQQNVMLTTDQGDQTLTIAKSVWVYRNNQKAQLADLAAGDSVEIIFNSKHQAAYIKAQQPNETAVALDNDDSHDDKPASETAALATSPAPTSAAGLGPLDTHLTPAPDKTSSPTAQPITKKASPDTTIPKTANLLELKVTGNHFKLQYKQTNPDDAASGDLIIESDHGAPIHVKGNTASEWIGELLGDQLANDAEIKQTLVNAIAEHYELDKDRLDVQVKNMPKQGSVQQDQHGKPDKRSKDHDHESKKHGKD</sequence>
<dbReference type="RefSeq" id="WP_235122017.1">
    <property type="nucleotide sequence ID" value="NZ_CP090978.1"/>
</dbReference>
<feature type="region of interest" description="Disordered" evidence="1">
    <location>
        <begin position="112"/>
        <end position="173"/>
    </location>
</feature>
<name>A0ABY3SQM2_9BACL</name>
<protein>
    <recommendedName>
        <fullName evidence="5">DUF5666 domain-containing protein</fullName>
    </recommendedName>
</protein>
<feature type="compositionally biased region" description="Low complexity" evidence="1">
    <location>
        <begin position="125"/>
        <end position="140"/>
    </location>
</feature>
<feature type="signal peptide" evidence="2">
    <location>
        <begin position="1"/>
        <end position="26"/>
    </location>
</feature>